<dbReference type="PANTHER" id="PTHR36154">
    <property type="entry name" value="DNA-BINDING TRANSCRIPTIONAL ACTIVATOR ALPA"/>
    <property type="match status" value="1"/>
</dbReference>
<dbReference type="InterPro" id="IPR052931">
    <property type="entry name" value="Prophage_regulatory_activator"/>
</dbReference>
<name>A0A975NF24_9BRAD</name>
<dbReference type="EMBL" id="CP076134">
    <property type="protein sequence ID" value="QWG13640.1"/>
    <property type="molecule type" value="Genomic_DNA"/>
</dbReference>
<dbReference type="PANTHER" id="PTHR36154:SF1">
    <property type="entry name" value="DNA-BINDING TRANSCRIPTIONAL ACTIVATOR ALPA"/>
    <property type="match status" value="1"/>
</dbReference>
<accession>A0A975NF24</accession>
<evidence type="ECO:0000313" key="1">
    <source>
        <dbReference type="EMBL" id="QWG13640.1"/>
    </source>
</evidence>
<dbReference type="Gene3D" id="1.10.238.160">
    <property type="match status" value="1"/>
</dbReference>
<sequence length="77" mass="8768">MSIVFLRLPAVKERTGLKETTIYKGIAERTFPPSIPLTERCVGWREDQIVAWCEAKAEGRAIRFDAPAPAKRKRLRA</sequence>
<reference evidence="1" key="1">
    <citation type="submission" date="2021-06" db="EMBL/GenBank/DDBJ databases">
        <title>Bradyrhizobium sp. S2-20-1 Genome sequencing.</title>
        <authorList>
            <person name="Jin L."/>
        </authorList>
    </citation>
    <scope>NUCLEOTIDE SEQUENCE</scope>
    <source>
        <strain evidence="1">S2-20-1</strain>
    </source>
</reference>
<evidence type="ECO:0000313" key="2">
    <source>
        <dbReference type="Proteomes" id="UP000680839"/>
    </source>
</evidence>
<organism evidence="1 2">
    <name type="scientific">Bradyrhizobium sediminis</name>
    <dbReference type="NCBI Taxonomy" id="2840469"/>
    <lineage>
        <taxon>Bacteria</taxon>
        <taxon>Pseudomonadati</taxon>
        <taxon>Pseudomonadota</taxon>
        <taxon>Alphaproteobacteria</taxon>
        <taxon>Hyphomicrobiales</taxon>
        <taxon>Nitrobacteraceae</taxon>
        <taxon>Bradyrhizobium</taxon>
    </lineage>
</organism>
<dbReference type="InterPro" id="IPR010260">
    <property type="entry name" value="AlpA"/>
</dbReference>
<dbReference type="AlphaFoldDB" id="A0A975NF24"/>
<proteinExistence type="predicted"/>
<dbReference type="Proteomes" id="UP000680839">
    <property type="component" value="Chromosome"/>
</dbReference>
<dbReference type="RefSeq" id="WP_215622338.1">
    <property type="nucleotide sequence ID" value="NZ_CP076134.1"/>
</dbReference>
<gene>
    <name evidence="1" type="ORF">KMZ29_02565</name>
</gene>
<protein>
    <submittedName>
        <fullName evidence="1">AlpA family transcriptional regulator</fullName>
    </submittedName>
</protein>
<dbReference type="Pfam" id="PF05930">
    <property type="entry name" value="Phage_AlpA"/>
    <property type="match status" value="1"/>
</dbReference>